<reference evidence="5 6" key="1">
    <citation type="journal article" date="2012" name="New Phytol.">
        <title>Insight into trade-off between wood decay and parasitism from the genome of a fungal forest pathogen.</title>
        <authorList>
            <person name="Olson A."/>
            <person name="Aerts A."/>
            <person name="Asiegbu F."/>
            <person name="Belbahri L."/>
            <person name="Bouzid O."/>
            <person name="Broberg A."/>
            <person name="Canback B."/>
            <person name="Coutinho P.M."/>
            <person name="Cullen D."/>
            <person name="Dalman K."/>
            <person name="Deflorio G."/>
            <person name="van Diepen L.T."/>
            <person name="Dunand C."/>
            <person name="Duplessis S."/>
            <person name="Durling M."/>
            <person name="Gonthier P."/>
            <person name="Grimwood J."/>
            <person name="Fossdal C.G."/>
            <person name="Hansson D."/>
            <person name="Henrissat B."/>
            <person name="Hietala A."/>
            <person name="Himmelstrand K."/>
            <person name="Hoffmeister D."/>
            <person name="Hogberg N."/>
            <person name="James T.Y."/>
            <person name="Karlsson M."/>
            <person name="Kohler A."/>
            <person name="Kues U."/>
            <person name="Lee Y.H."/>
            <person name="Lin Y.C."/>
            <person name="Lind M."/>
            <person name="Lindquist E."/>
            <person name="Lombard V."/>
            <person name="Lucas S."/>
            <person name="Lunden K."/>
            <person name="Morin E."/>
            <person name="Murat C."/>
            <person name="Park J."/>
            <person name="Raffaello T."/>
            <person name="Rouze P."/>
            <person name="Salamov A."/>
            <person name="Schmutz J."/>
            <person name="Solheim H."/>
            <person name="Stahlberg J."/>
            <person name="Velez H."/>
            <person name="de Vries R.P."/>
            <person name="Wiebenga A."/>
            <person name="Woodward S."/>
            <person name="Yakovlev I."/>
            <person name="Garbelotto M."/>
            <person name="Martin F."/>
            <person name="Grigoriev I.V."/>
            <person name="Stenlid J."/>
        </authorList>
    </citation>
    <scope>NUCLEOTIDE SEQUENCE [LARGE SCALE GENOMIC DNA]</scope>
    <source>
        <strain evidence="5 6">TC 32-1</strain>
    </source>
</reference>
<evidence type="ECO:0000256" key="3">
    <source>
        <dbReference type="SAM" id="SignalP"/>
    </source>
</evidence>
<dbReference type="Gene3D" id="1.50.10.100">
    <property type="entry name" value="Chondroitin AC/alginate lyase"/>
    <property type="match status" value="1"/>
</dbReference>
<sequence>MNPVTLLLAFVSLLYTSAAAQSFTSYANDFFDPSIVVQQSATNSTRVLAQETIIQWAEDLSAQGPWSVVNKPYAAPSGDKHDYLSWAPYWWPNCTDVGNTTELPAEQIWTTCPYYQRDGLFNPDVRTVDNTGDFDAMSNAVLYSAMAWVLNGSDAHAANAVRFVQTWFLDADTAMNPNLNYAQMQRGPDAQLGTHTGVLDLKGFVKIVNGILILQNGKSAVWTDDIKSQMAQWTTQYVQWLETNPIALAEAVAPNNHGTFYYNQLAALKLLLGDTDGARNVTQTYFNTLYLNQIDANGEQARSSSTNARIAQFAGLDAWKFTTTKGGMIQRALDFAMGVNPGDEAADELYPSVGAVASVYGDEGSGDSSAAGKYTTFLEAKEVSYPAEPWFFWNQPLSDCGYVAATLAQASASASNATATGSASEKSKNAAASRYSMVDVDLWVVGGGLAVLWMVL</sequence>
<dbReference type="RefSeq" id="XP_009551076.1">
    <property type="nucleotide sequence ID" value="XM_009552781.1"/>
</dbReference>
<protein>
    <recommendedName>
        <fullName evidence="4">Alginate lyase domain-containing protein</fullName>
    </recommendedName>
</protein>
<dbReference type="SUPFAM" id="SSF48230">
    <property type="entry name" value="Chondroitin AC/alginate lyase"/>
    <property type="match status" value="1"/>
</dbReference>
<dbReference type="Pfam" id="PF05426">
    <property type="entry name" value="Alginate_lyase"/>
    <property type="match status" value="1"/>
</dbReference>
<dbReference type="Proteomes" id="UP000030671">
    <property type="component" value="Unassembled WGS sequence"/>
</dbReference>
<keyword evidence="2" id="KW-0456">Lyase</keyword>
<name>W4JVU0_HETIT</name>
<dbReference type="GO" id="GO:0016829">
    <property type="term" value="F:lyase activity"/>
    <property type="evidence" value="ECO:0007669"/>
    <property type="project" value="UniProtKB-KW"/>
</dbReference>
<feature type="chain" id="PRO_5004844110" description="Alginate lyase domain-containing protein" evidence="3">
    <location>
        <begin position="21"/>
        <end position="456"/>
    </location>
</feature>
<organism evidence="5 6">
    <name type="scientific">Heterobasidion irregulare (strain TC 32-1)</name>
    <dbReference type="NCBI Taxonomy" id="747525"/>
    <lineage>
        <taxon>Eukaryota</taxon>
        <taxon>Fungi</taxon>
        <taxon>Dikarya</taxon>
        <taxon>Basidiomycota</taxon>
        <taxon>Agaricomycotina</taxon>
        <taxon>Agaricomycetes</taxon>
        <taxon>Russulales</taxon>
        <taxon>Bondarzewiaceae</taxon>
        <taxon>Heterobasidion</taxon>
        <taxon>Heterobasidion annosum species complex</taxon>
    </lineage>
</organism>
<keyword evidence="1 3" id="KW-0732">Signal</keyword>
<accession>W4JVU0</accession>
<dbReference type="EMBL" id="KI925463">
    <property type="protein sequence ID" value="ETW77594.1"/>
    <property type="molecule type" value="Genomic_DNA"/>
</dbReference>
<dbReference type="InterPro" id="IPR008929">
    <property type="entry name" value="Chondroitin_lyas"/>
</dbReference>
<dbReference type="InParanoid" id="W4JVU0"/>
<feature type="domain" description="Alginate lyase" evidence="4">
    <location>
        <begin position="68"/>
        <end position="337"/>
    </location>
</feature>
<dbReference type="GeneID" id="20666582"/>
<gene>
    <name evidence="5" type="ORF">HETIRDRAFT_118328</name>
</gene>
<evidence type="ECO:0000256" key="2">
    <source>
        <dbReference type="ARBA" id="ARBA00023239"/>
    </source>
</evidence>
<keyword evidence="6" id="KW-1185">Reference proteome</keyword>
<dbReference type="STRING" id="747525.W4JVU0"/>
<proteinExistence type="predicted"/>
<dbReference type="AlphaFoldDB" id="W4JVU0"/>
<evidence type="ECO:0000259" key="4">
    <source>
        <dbReference type="Pfam" id="PF05426"/>
    </source>
</evidence>
<dbReference type="OrthoDB" id="63533at2759"/>
<feature type="signal peptide" evidence="3">
    <location>
        <begin position="1"/>
        <end position="20"/>
    </location>
</feature>
<dbReference type="GO" id="GO:0042597">
    <property type="term" value="C:periplasmic space"/>
    <property type="evidence" value="ECO:0007669"/>
    <property type="project" value="InterPro"/>
</dbReference>
<dbReference type="HOGENOM" id="CLU_031144_1_0_1"/>
<dbReference type="KEGG" id="hir:HETIRDRAFT_118328"/>
<evidence type="ECO:0000256" key="1">
    <source>
        <dbReference type="ARBA" id="ARBA00022729"/>
    </source>
</evidence>
<dbReference type="InterPro" id="IPR008397">
    <property type="entry name" value="Alginate_lyase_dom"/>
</dbReference>
<evidence type="ECO:0000313" key="6">
    <source>
        <dbReference type="Proteomes" id="UP000030671"/>
    </source>
</evidence>
<evidence type="ECO:0000313" key="5">
    <source>
        <dbReference type="EMBL" id="ETW77594.1"/>
    </source>
</evidence>
<dbReference type="eggNOG" id="ENOG502QSJY">
    <property type="taxonomic scope" value="Eukaryota"/>
</dbReference>